<dbReference type="PANTHER" id="PTHR37463:SF1">
    <property type="entry name" value="DUF2256 DOMAIN-CONTAINING PROTEIN"/>
    <property type="match status" value="1"/>
</dbReference>
<dbReference type="Pfam" id="PF10013">
    <property type="entry name" value="DUF2256"/>
    <property type="match status" value="1"/>
</dbReference>
<proteinExistence type="predicted"/>
<name>A0A510X351_9GAMM</name>
<accession>A0A510X351</accession>
<organism evidence="1 3">
    <name type="scientific">Bisbaumannia pacifica</name>
    <dbReference type="NCBI Taxonomy" id="77098"/>
    <lineage>
        <taxon>Bacteria</taxon>
        <taxon>Pseudomonadati</taxon>
        <taxon>Pseudomonadota</taxon>
        <taxon>Gammaproteobacteria</taxon>
        <taxon>Oceanospirillales</taxon>
        <taxon>Halomonadaceae</taxon>
        <taxon>Bisbaumannia</taxon>
    </lineage>
</organism>
<dbReference type="OrthoDB" id="27194at2"/>
<comment type="caution">
    <text evidence="1">The sequence shown here is derived from an EMBL/GenBank/DDBJ whole genome shotgun (WGS) entry which is preliminary data.</text>
</comment>
<protein>
    <submittedName>
        <fullName evidence="2">DUF2256 domain-containing protein</fullName>
    </submittedName>
</protein>
<evidence type="ECO:0000313" key="2">
    <source>
        <dbReference type="EMBL" id="MBH8579282.1"/>
    </source>
</evidence>
<keyword evidence="3" id="KW-1185">Reference proteome</keyword>
<dbReference type="RefSeq" id="WP_146800819.1">
    <property type="nucleotide sequence ID" value="NZ_BJUK01000001.1"/>
</dbReference>
<dbReference type="InterPro" id="IPR017136">
    <property type="entry name" value="UCP037205"/>
</dbReference>
<sequence>MIRKVDLPSKSCLYCGRPFAWRRKWARCWDEVRYCSQRCKREGRRQP</sequence>
<evidence type="ECO:0000313" key="1">
    <source>
        <dbReference type="EMBL" id="GEK45842.1"/>
    </source>
</evidence>
<dbReference type="PANTHER" id="PTHR37463">
    <property type="entry name" value="GSL3115 PROTEIN"/>
    <property type="match status" value="1"/>
</dbReference>
<reference evidence="1 3" key="1">
    <citation type="submission" date="2019-07" db="EMBL/GenBank/DDBJ databases">
        <title>Whole genome shotgun sequence of Halomonas pacifica NBRC 102220.</title>
        <authorList>
            <person name="Hosoyama A."/>
            <person name="Uohara A."/>
            <person name="Ohji S."/>
            <person name="Ichikawa N."/>
        </authorList>
    </citation>
    <scope>NUCLEOTIDE SEQUENCE [LARGE SCALE GENOMIC DNA]</scope>
    <source>
        <strain evidence="1 3">NBRC 102220</strain>
    </source>
</reference>
<dbReference type="Proteomes" id="UP000321275">
    <property type="component" value="Unassembled WGS sequence"/>
</dbReference>
<evidence type="ECO:0000313" key="3">
    <source>
        <dbReference type="Proteomes" id="UP000321275"/>
    </source>
</evidence>
<dbReference type="EMBL" id="JAEDAF010000003">
    <property type="protein sequence ID" value="MBH8579282.1"/>
    <property type="molecule type" value="Genomic_DNA"/>
</dbReference>
<dbReference type="PIRSF" id="PIRSF037205">
    <property type="entry name" value="UCP037205"/>
    <property type="match status" value="1"/>
</dbReference>
<dbReference type="Proteomes" id="UP000651738">
    <property type="component" value="Unassembled WGS sequence"/>
</dbReference>
<gene>
    <name evidence="1" type="ORF">HPA02_01250</name>
    <name evidence="2" type="ORF">I7V36_04155</name>
</gene>
<evidence type="ECO:0000313" key="4">
    <source>
        <dbReference type="Proteomes" id="UP000651738"/>
    </source>
</evidence>
<dbReference type="EMBL" id="BJUK01000001">
    <property type="protein sequence ID" value="GEK45842.1"/>
    <property type="molecule type" value="Genomic_DNA"/>
</dbReference>
<dbReference type="AlphaFoldDB" id="A0A510X351"/>
<reference evidence="2 4" key="2">
    <citation type="submission" date="2020-12" db="EMBL/GenBank/DDBJ databases">
        <title>Draft genome sequence of Halomonas pacifica strain CARE-V15.</title>
        <authorList>
            <person name="Vignesh N."/>
            <person name="Thabitha A."/>
            <person name="Saravanan R."/>
            <person name="Manigandan V."/>
        </authorList>
    </citation>
    <scope>NUCLEOTIDE SEQUENCE [LARGE SCALE GENOMIC DNA]</scope>
    <source>
        <strain evidence="2 4">CARE-V15</strain>
    </source>
</reference>